<feature type="compositionally biased region" description="Basic and acidic residues" evidence="1">
    <location>
        <begin position="210"/>
        <end position="221"/>
    </location>
</feature>
<evidence type="ECO:0000313" key="2">
    <source>
        <dbReference type="EMBL" id="MFC6332481.1"/>
    </source>
</evidence>
<dbReference type="RefSeq" id="WP_379232896.1">
    <property type="nucleotide sequence ID" value="NZ_JBHSTE010000002.1"/>
</dbReference>
<name>A0ABW1V2N6_9BACL</name>
<sequence>MICTEVGELMQRQLDFDLNEQELTTLMTHLSECKDCKELFERLTLLSGSLEQLPRVTPSINIVDSILPELDAIDRQRSAAAKKYSPWMRWATTAASVAAAAAVVFVMSSLVGNSKSSKDLAYEVALSTDTRIAEPGDVMQMSKAASDGADAYHNMMMQDIASKESGDYLIEPMSSPTGGLQPQVEEKEKDNRTSTGTVEMTRNPDNSFESADKPAEPKHPASTEGPTATIDSPRGNQGYFREEEFAEVPPTLPIDQGGFGITGNQGSDAGNMVGSQDHGIAGFQPEVQKNYSPDEHVYVQFEGHIIALYETSTGQLLRTWDMSVAGSATLLGWDMEGKSFMYEVIDVNGESHSFTIKINDEIE</sequence>
<feature type="compositionally biased region" description="Polar residues" evidence="1">
    <location>
        <begin position="193"/>
        <end position="209"/>
    </location>
</feature>
<keyword evidence="3" id="KW-1185">Reference proteome</keyword>
<feature type="region of interest" description="Disordered" evidence="1">
    <location>
        <begin position="168"/>
        <end position="235"/>
    </location>
</feature>
<proteinExistence type="predicted"/>
<evidence type="ECO:0000313" key="3">
    <source>
        <dbReference type="Proteomes" id="UP001596233"/>
    </source>
</evidence>
<evidence type="ECO:0000256" key="1">
    <source>
        <dbReference type="SAM" id="MobiDB-lite"/>
    </source>
</evidence>
<reference evidence="3" key="1">
    <citation type="journal article" date="2019" name="Int. J. Syst. Evol. Microbiol.">
        <title>The Global Catalogue of Microorganisms (GCM) 10K type strain sequencing project: providing services to taxonomists for standard genome sequencing and annotation.</title>
        <authorList>
            <consortium name="The Broad Institute Genomics Platform"/>
            <consortium name="The Broad Institute Genome Sequencing Center for Infectious Disease"/>
            <person name="Wu L."/>
            <person name="Ma J."/>
        </authorList>
    </citation>
    <scope>NUCLEOTIDE SEQUENCE [LARGE SCALE GENOMIC DNA]</scope>
    <source>
        <strain evidence="3">PCU 280</strain>
    </source>
</reference>
<organism evidence="2 3">
    <name type="scientific">Paenibacillus septentrionalis</name>
    <dbReference type="NCBI Taxonomy" id="429342"/>
    <lineage>
        <taxon>Bacteria</taxon>
        <taxon>Bacillati</taxon>
        <taxon>Bacillota</taxon>
        <taxon>Bacilli</taxon>
        <taxon>Bacillales</taxon>
        <taxon>Paenibacillaceae</taxon>
        <taxon>Paenibacillus</taxon>
    </lineage>
</organism>
<dbReference type="Proteomes" id="UP001596233">
    <property type="component" value="Unassembled WGS sequence"/>
</dbReference>
<protein>
    <submittedName>
        <fullName evidence="2">Anti-sigma factor family protein</fullName>
    </submittedName>
</protein>
<comment type="caution">
    <text evidence="2">The sequence shown here is derived from an EMBL/GenBank/DDBJ whole genome shotgun (WGS) entry which is preliminary data.</text>
</comment>
<accession>A0ABW1V2N6</accession>
<dbReference type="EMBL" id="JBHSTE010000002">
    <property type="protein sequence ID" value="MFC6332481.1"/>
    <property type="molecule type" value="Genomic_DNA"/>
</dbReference>
<gene>
    <name evidence="2" type="ORF">ACFP56_07570</name>
</gene>